<evidence type="ECO:0000313" key="2">
    <source>
        <dbReference type="EMBL" id="PKI55246.1"/>
    </source>
</evidence>
<dbReference type="STRING" id="22663.A0A2I0JI09"/>
<comment type="caution">
    <text evidence="2">The sequence shown here is derived from an EMBL/GenBank/DDBJ whole genome shotgun (WGS) entry which is preliminary data.</text>
</comment>
<name>A0A2I0JI09_PUNGR</name>
<keyword evidence="3" id="KW-1185">Reference proteome</keyword>
<dbReference type="Proteomes" id="UP000233551">
    <property type="component" value="Unassembled WGS sequence"/>
</dbReference>
<reference evidence="2 3" key="1">
    <citation type="submission" date="2017-11" db="EMBL/GenBank/DDBJ databases">
        <title>De-novo sequencing of pomegranate (Punica granatum L.) genome.</title>
        <authorList>
            <person name="Akparov Z."/>
            <person name="Amiraslanov A."/>
            <person name="Hajiyeva S."/>
            <person name="Abbasov M."/>
            <person name="Kaur K."/>
            <person name="Hamwieh A."/>
            <person name="Solovyev V."/>
            <person name="Salamov A."/>
            <person name="Braich B."/>
            <person name="Kosarev P."/>
            <person name="Mahmoud A."/>
            <person name="Hajiyev E."/>
            <person name="Babayeva S."/>
            <person name="Izzatullayeva V."/>
            <person name="Mammadov A."/>
            <person name="Mammadov A."/>
            <person name="Sharifova S."/>
            <person name="Ojaghi J."/>
            <person name="Eynullazada K."/>
            <person name="Bayramov B."/>
            <person name="Abdulazimova A."/>
            <person name="Shahmuradov I."/>
        </authorList>
    </citation>
    <scope>NUCLEOTIDE SEQUENCE [LARGE SCALE GENOMIC DNA]</scope>
    <source>
        <strain evidence="3">cv. AG2017</strain>
        <tissue evidence="2">Leaf</tissue>
    </source>
</reference>
<feature type="domain" description="Neprosin PEP catalytic" evidence="1">
    <location>
        <begin position="27"/>
        <end position="153"/>
    </location>
</feature>
<dbReference type="Pfam" id="PF03080">
    <property type="entry name" value="Neprosin"/>
    <property type="match status" value="1"/>
</dbReference>
<protein>
    <recommendedName>
        <fullName evidence="1">Neprosin PEP catalytic domain-containing protein</fullName>
    </recommendedName>
</protein>
<dbReference type="PANTHER" id="PTHR31589:SF223">
    <property type="entry name" value="PROTEIN, PUTATIVE (DUF239)-RELATED"/>
    <property type="match status" value="1"/>
</dbReference>
<dbReference type="Gene3D" id="3.90.1320.10">
    <property type="entry name" value="Outer-capsid protein sigma 3, large lobe"/>
    <property type="match status" value="1"/>
</dbReference>
<dbReference type="AlphaFoldDB" id="A0A2I0JI09"/>
<accession>A0A2I0JI09</accession>
<organism evidence="2 3">
    <name type="scientific">Punica granatum</name>
    <name type="common">Pomegranate</name>
    <dbReference type="NCBI Taxonomy" id="22663"/>
    <lineage>
        <taxon>Eukaryota</taxon>
        <taxon>Viridiplantae</taxon>
        <taxon>Streptophyta</taxon>
        <taxon>Embryophyta</taxon>
        <taxon>Tracheophyta</taxon>
        <taxon>Spermatophyta</taxon>
        <taxon>Magnoliopsida</taxon>
        <taxon>eudicotyledons</taxon>
        <taxon>Gunneridae</taxon>
        <taxon>Pentapetalae</taxon>
        <taxon>rosids</taxon>
        <taxon>malvids</taxon>
        <taxon>Myrtales</taxon>
        <taxon>Lythraceae</taxon>
        <taxon>Punica</taxon>
    </lineage>
</organism>
<proteinExistence type="predicted"/>
<dbReference type="InterPro" id="IPR053168">
    <property type="entry name" value="Glutamic_endopeptidase"/>
</dbReference>
<dbReference type="PANTHER" id="PTHR31589">
    <property type="entry name" value="PROTEIN, PUTATIVE (DUF239)-RELATED-RELATED"/>
    <property type="match status" value="1"/>
</dbReference>
<dbReference type="InterPro" id="IPR025521">
    <property type="entry name" value="Neprosin_propep"/>
</dbReference>
<dbReference type="PROSITE" id="PS52045">
    <property type="entry name" value="NEPROSIN_PEP_CD"/>
    <property type="match status" value="1"/>
</dbReference>
<dbReference type="InterPro" id="IPR004314">
    <property type="entry name" value="Neprosin"/>
</dbReference>
<dbReference type="EMBL" id="PGOL01001715">
    <property type="protein sequence ID" value="PKI55246.1"/>
    <property type="molecule type" value="Genomic_DNA"/>
</dbReference>
<evidence type="ECO:0000313" key="3">
    <source>
        <dbReference type="Proteomes" id="UP000233551"/>
    </source>
</evidence>
<dbReference type="Pfam" id="PF14365">
    <property type="entry name" value="Neprosin_AP"/>
    <property type="match status" value="1"/>
</dbReference>
<sequence>MQTEHGDLYDCVDFYEQPAFDYPLLQNHAFRYEVAVVRTKFSGNKKYDGGGMNITIEGPKAKFSKYSTGQMKVLNGPDYIQVGWIVNPTLYGDNRARFFVYHKTSNQACFNVLCPGFVPVCSDHPVDELAGPISKSPKEIHSRTFDFFGGPGR</sequence>
<evidence type="ECO:0000259" key="1">
    <source>
        <dbReference type="PROSITE" id="PS52045"/>
    </source>
</evidence>
<gene>
    <name evidence="2" type="ORF">CRG98_024363</name>
</gene>